<sequence>MLTSGVSRYPARLYGLIGLVGSISKSAASNCLVIAMQIRATQLSYSRLHQDCDWWHSVPINLCACACDHSVSRCLMFIEHGMQGRRCKCEVRRHRVIA</sequence>
<proteinExistence type="predicted"/>
<evidence type="ECO:0000313" key="2">
    <source>
        <dbReference type="Proteomes" id="UP000076727"/>
    </source>
</evidence>
<dbReference type="Proteomes" id="UP000076727">
    <property type="component" value="Unassembled WGS sequence"/>
</dbReference>
<accession>A0A165T7D6</accession>
<reference evidence="1 2" key="1">
    <citation type="journal article" date="2016" name="Mol. Biol. Evol.">
        <title>Comparative Genomics of Early-Diverging Mushroom-Forming Fungi Provides Insights into the Origins of Lignocellulose Decay Capabilities.</title>
        <authorList>
            <person name="Nagy L.G."/>
            <person name="Riley R."/>
            <person name="Tritt A."/>
            <person name="Adam C."/>
            <person name="Daum C."/>
            <person name="Floudas D."/>
            <person name="Sun H."/>
            <person name="Yadav J.S."/>
            <person name="Pangilinan J."/>
            <person name="Larsson K.H."/>
            <person name="Matsuura K."/>
            <person name="Barry K."/>
            <person name="Labutti K."/>
            <person name="Kuo R."/>
            <person name="Ohm R.A."/>
            <person name="Bhattacharya S.S."/>
            <person name="Shirouzu T."/>
            <person name="Yoshinaga Y."/>
            <person name="Martin F.M."/>
            <person name="Grigoriev I.V."/>
            <person name="Hibbett D.S."/>
        </authorList>
    </citation>
    <scope>NUCLEOTIDE SEQUENCE [LARGE SCALE GENOMIC DNA]</scope>
    <source>
        <strain evidence="1 2">L-15889</strain>
    </source>
</reference>
<dbReference type="AlphaFoldDB" id="A0A165T7D6"/>
<dbReference type="EMBL" id="KV429038">
    <property type="protein sequence ID" value="KZT73032.1"/>
    <property type="molecule type" value="Genomic_DNA"/>
</dbReference>
<evidence type="ECO:0000313" key="1">
    <source>
        <dbReference type="EMBL" id="KZT73032.1"/>
    </source>
</evidence>
<organism evidence="1 2">
    <name type="scientific">Daedalea quercina L-15889</name>
    <dbReference type="NCBI Taxonomy" id="1314783"/>
    <lineage>
        <taxon>Eukaryota</taxon>
        <taxon>Fungi</taxon>
        <taxon>Dikarya</taxon>
        <taxon>Basidiomycota</taxon>
        <taxon>Agaricomycotina</taxon>
        <taxon>Agaricomycetes</taxon>
        <taxon>Polyporales</taxon>
        <taxon>Fomitopsis</taxon>
    </lineage>
</organism>
<protein>
    <submittedName>
        <fullName evidence="1">Uncharacterized protein</fullName>
    </submittedName>
</protein>
<keyword evidence="2" id="KW-1185">Reference proteome</keyword>
<name>A0A165T7D6_9APHY</name>
<gene>
    <name evidence="1" type="ORF">DAEQUDRAFT_503718</name>
</gene>